<organism evidence="1 2">
    <name type="scientific">Pseudomonas machongensis</name>
    <dbReference type="NCBI Taxonomy" id="3110229"/>
    <lineage>
        <taxon>Bacteria</taxon>
        <taxon>Pseudomonadati</taxon>
        <taxon>Pseudomonadota</taxon>
        <taxon>Gammaproteobacteria</taxon>
        <taxon>Pseudomonadales</taxon>
        <taxon>Pseudomonadaceae</taxon>
        <taxon>Pseudomonas</taxon>
    </lineage>
</organism>
<sequence>MNTLKAARTDLRNSSVIREALEDYEEGEAIDPMLKKAGLAPASQKMSHDQVVQWLLKERDKADKANIVAQFLHGVETNQAHLRAGLSSLASATHFMQHPFSVDNRLNCQVCSAFEYLDIDFVLLNQTRYLCGSVLSGDIAEMAFFLQQANAIDSPSPEALPLTTRIFEMIRAMPDSARPKDMLKQLRKLKGVKMSEEEARSFIDLLGHCAILQTPEHPGLLQRFTNQGLAPSSSRSSDWSYPVDFWTGANGVDADAMEYWFGDYPQLLAR</sequence>
<evidence type="ECO:0000313" key="2">
    <source>
        <dbReference type="Proteomes" id="UP001302573"/>
    </source>
</evidence>
<dbReference type="Proteomes" id="UP001302573">
    <property type="component" value="Unassembled WGS sequence"/>
</dbReference>
<proteinExistence type="predicted"/>
<name>A0ABU5VHD6_9PSED</name>
<evidence type="ECO:0000313" key="1">
    <source>
        <dbReference type="EMBL" id="MEA5672104.1"/>
    </source>
</evidence>
<comment type="caution">
    <text evidence="1">The sequence shown here is derived from an EMBL/GenBank/DDBJ whole genome shotgun (WGS) entry which is preliminary data.</text>
</comment>
<gene>
    <name evidence="1" type="ORF">VA602_12215</name>
</gene>
<keyword evidence="2" id="KW-1185">Reference proteome</keyword>
<dbReference type="RefSeq" id="WP_323453319.1">
    <property type="nucleotide sequence ID" value="NZ_JAYFUI010000110.1"/>
</dbReference>
<accession>A0ABU5VHD6</accession>
<dbReference type="EMBL" id="JAYFUI010000110">
    <property type="protein sequence ID" value="MEA5672104.1"/>
    <property type="molecule type" value="Genomic_DNA"/>
</dbReference>
<protein>
    <submittedName>
        <fullName evidence="1">Uncharacterized protein</fullName>
    </submittedName>
</protein>
<reference evidence="1 2" key="1">
    <citation type="submission" date="2023-12" db="EMBL/GenBank/DDBJ databases">
        <title>Pseudomonas machongensis sp. nov., isolated from wilted pepper plants (Capsicum annuum).</title>
        <authorList>
            <person name="Qiu M."/>
            <person name="Li Y."/>
            <person name="Liu Q."/>
            <person name="Zhang X."/>
            <person name="Huang Y."/>
            <person name="Guo R."/>
            <person name="Hu M."/>
            <person name="Zhou J."/>
            <person name="Zhou X."/>
        </authorList>
    </citation>
    <scope>NUCLEOTIDE SEQUENCE [LARGE SCALE GENOMIC DNA]</scope>
    <source>
        <strain evidence="1 2">MH2</strain>
    </source>
</reference>